<dbReference type="InterPro" id="IPR036010">
    <property type="entry name" value="2Fe-2S_ferredoxin-like_sf"/>
</dbReference>
<dbReference type="SUPFAM" id="SSF54292">
    <property type="entry name" value="2Fe-2S ferredoxin-like"/>
    <property type="match status" value="1"/>
</dbReference>
<protein>
    <submittedName>
        <fullName evidence="2">Putative molibdopterin-dependent oxidoreductase YjgC</fullName>
    </submittedName>
</protein>
<accession>A0A7W5A4P1</accession>
<evidence type="ECO:0000256" key="1">
    <source>
        <dbReference type="ARBA" id="ARBA00023002"/>
    </source>
</evidence>
<organism evidence="2 3">
    <name type="scientific">Nocardioides albus</name>
    <dbReference type="NCBI Taxonomy" id="1841"/>
    <lineage>
        <taxon>Bacteria</taxon>
        <taxon>Bacillati</taxon>
        <taxon>Actinomycetota</taxon>
        <taxon>Actinomycetes</taxon>
        <taxon>Propionibacteriales</taxon>
        <taxon>Nocardioidaceae</taxon>
        <taxon>Nocardioides</taxon>
    </lineage>
</organism>
<dbReference type="Gene3D" id="3.10.20.440">
    <property type="entry name" value="2Fe-2S iron-sulphur cluster binding domain, sarcosine oxidase, alpha subunit, N-terminal domain"/>
    <property type="match status" value="1"/>
</dbReference>
<dbReference type="Pfam" id="PF13510">
    <property type="entry name" value="Fer2_4"/>
    <property type="match status" value="1"/>
</dbReference>
<keyword evidence="3" id="KW-1185">Reference proteome</keyword>
<sequence length="91" mass="9640">MTDQVNLTFDGVTITAAAGQSVGAALTDAGIRSWRSTRRGDRPRGLFCGIGVCFDCLVTVDGRPNQRACLVPVRDGMRLESGGLREVSARG</sequence>
<evidence type="ECO:0000313" key="3">
    <source>
        <dbReference type="Proteomes" id="UP000577707"/>
    </source>
</evidence>
<dbReference type="Proteomes" id="UP000577707">
    <property type="component" value="Unassembled WGS sequence"/>
</dbReference>
<dbReference type="GO" id="GO:0051536">
    <property type="term" value="F:iron-sulfur cluster binding"/>
    <property type="evidence" value="ECO:0007669"/>
    <property type="project" value="InterPro"/>
</dbReference>
<comment type="caution">
    <text evidence="2">The sequence shown here is derived from an EMBL/GenBank/DDBJ whole genome shotgun (WGS) entry which is preliminary data.</text>
</comment>
<dbReference type="AlphaFoldDB" id="A0A7W5A4P1"/>
<dbReference type="RefSeq" id="WP_183545025.1">
    <property type="nucleotide sequence ID" value="NZ_BMQT01000002.1"/>
</dbReference>
<dbReference type="EMBL" id="JACHXG010000004">
    <property type="protein sequence ID" value="MBB3089204.1"/>
    <property type="molecule type" value="Genomic_DNA"/>
</dbReference>
<name>A0A7W5A4P1_9ACTN</name>
<keyword evidence="1" id="KW-0560">Oxidoreductase</keyword>
<evidence type="ECO:0000313" key="2">
    <source>
        <dbReference type="EMBL" id="MBB3089204.1"/>
    </source>
</evidence>
<dbReference type="GO" id="GO:0016491">
    <property type="term" value="F:oxidoreductase activity"/>
    <property type="evidence" value="ECO:0007669"/>
    <property type="project" value="UniProtKB-KW"/>
</dbReference>
<gene>
    <name evidence="2" type="ORF">FHS12_002150</name>
</gene>
<dbReference type="InterPro" id="IPR042204">
    <property type="entry name" value="2Fe-2S-bd_N"/>
</dbReference>
<reference evidence="2 3" key="1">
    <citation type="submission" date="2020-08" db="EMBL/GenBank/DDBJ databases">
        <title>Genomic Encyclopedia of Type Strains, Phase III (KMG-III): the genomes of soil and plant-associated and newly described type strains.</title>
        <authorList>
            <person name="Whitman W."/>
        </authorList>
    </citation>
    <scope>NUCLEOTIDE SEQUENCE [LARGE SCALE GENOMIC DNA]</scope>
    <source>
        <strain evidence="2 3">CECT 3302</strain>
    </source>
</reference>
<proteinExistence type="predicted"/>